<evidence type="ECO:0000313" key="11">
    <source>
        <dbReference type="EMBL" id="SBS31429.1"/>
    </source>
</evidence>
<evidence type="ECO:0000256" key="1">
    <source>
        <dbReference type="ARBA" id="ARBA00004141"/>
    </source>
</evidence>
<comment type="subcellular location">
    <subcellularLocation>
        <location evidence="1">Membrane</location>
        <topology evidence="1">Multi-pass membrane protein</topology>
    </subcellularLocation>
</comment>
<dbReference type="GO" id="GO:0004888">
    <property type="term" value="F:transmembrane signaling receptor activity"/>
    <property type="evidence" value="ECO:0007669"/>
    <property type="project" value="InterPro"/>
</dbReference>
<comment type="similarity">
    <text evidence="6">Belongs to the methyl-accepting chemotaxis (MCP) protein family.</text>
</comment>
<keyword evidence="2 8" id="KW-0812">Transmembrane</keyword>
<evidence type="ECO:0000259" key="10">
    <source>
        <dbReference type="PROSITE" id="PS50885"/>
    </source>
</evidence>
<dbReference type="AlphaFoldDB" id="A0A1A8TEP0"/>
<dbReference type="PANTHER" id="PTHR32089">
    <property type="entry name" value="METHYL-ACCEPTING CHEMOTAXIS PROTEIN MCPB"/>
    <property type="match status" value="1"/>
</dbReference>
<dbReference type="EMBL" id="FLOB01000004">
    <property type="protein sequence ID" value="SBS31429.1"/>
    <property type="molecule type" value="Genomic_DNA"/>
</dbReference>
<dbReference type="GO" id="GO:0007165">
    <property type="term" value="P:signal transduction"/>
    <property type="evidence" value="ECO:0007669"/>
    <property type="project" value="UniProtKB-KW"/>
</dbReference>
<evidence type="ECO:0000256" key="3">
    <source>
        <dbReference type="ARBA" id="ARBA00022989"/>
    </source>
</evidence>
<dbReference type="Pfam" id="PF00672">
    <property type="entry name" value="HAMP"/>
    <property type="match status" value="1"/>
</dbReference>
<dbReference type="Pfam" id="PF00015">
    <property type="entry name" value="MCPsignal"/>
    <property type="match status" value="1"/>
</dbReference>
<evidence type="ECO:0000256" key="2">
    <source>
        <dbReference type="ARBA" id="ARBA00022692"/>
    </source>
</evidence>
<evidence type="ECO:0000256" key="6">
    <source>
        <dbReference type="ARBA" id="ARBA00029447"/>
    </source>
</evidence>
<feature type="domain" description="Methyl-accepting transducer" evidence="9">
    <location>
        <begin position="355"/>
        <end position="591"/>
    </location>
</feature>
<dbReference type="Proteomes" id="UP000092544">
    <property type="component" value="Unassembled WGS sequence"/>
</dbReference>
<proteinExistence type="inferred from homology"/>
<sequence length="631" mass="68097">MLANLSFRTKLICLLSATIIGFIAVTTVALYGINTQNNASQRFEVLTSIDKNLDSLVITLLQQYEQIDNLNNKSYKGFLNGVEKEYKSASSELSFDINHVSSPTAKSLLDKVKSAFTNYNTALVALIAQRKLVGFNGNSGLKGDISTNGQKLTDEISFLSLIKQEFLPVREAEKNFMFEPTEANKADFLAKFAKFEARVDNFGLKERFNDQIQAYINSVNTFDQANNKLKKLQAGYEKSSTLLNDSRLNAAKFLQNAVSDARDKADASSQQAVVLLIIVSIGVAVSSGLLLLGIGRSVNKTLNQIIRDLAKVKSGDLTAQLPINTKRNDEFDSLCGSVNEMTDGLGSVIGDVVGTSAEVATMITELNESIQNIAGSNRSVSEQTNSLAAATEEISTTIHSISNTTEELSAQSKNTYDSAKIGANTIKSTISNLANTISIVNDTSAQLNELGKLSKDIDNVIGMINDLANQTNLLALNAAIEAARAGEAGRGFSVVADEVRSLAEKTVEATSSITDIVSTIQSSTQSAIATMESGQESLHAIEELSGKAEVAIQEIEKNAQTSSHSSVDMAQSIQEVAKTAVHMSEEMDRIAQQLQRDNSYIVNIEGNTREIHDHVASLDSKTRVFTTKKSG</sequence>
<evidence type="ECO:0000256" key="5">
    <source>
        <dbReference type="ARBA" id="ARBA00023224"/>
    </source>
</evidence>
<reference evidence="11 12" key="1">
    <citation type="submission" date="2016-06" db="EMBL/GenBank/DDBJ databases">
        <authorList>
            <person name="Kjaerup R.B."/>
            <person name="Dalgaard T.S."/>
            <person name="Juul-Madsen H.R."/>
        </authorList>
    </citation>
    <scope>NUCLEOTIDE SEQUENCE [LARGE SCALE GENOMIC DNA]</scope>
    <source>
        <strain evidence="11 12">CECT 8886</strain>
    </source>
</reference>
<dbReference type="CDD" id="cd11386">
    <property type="entry name" value="MCP_signal"/>
    <property type="match status" value="1"/>
</dbReference>
<name>A0A1A8TEP0_9GAMM</name>
<feature type="transmembrane region" description="Helical" evidence="8">
    <location>
        <begin position="12"/>
        <end position="33"/>
    </location>
</feature>
<feature type="transmembrane region" description="Helical" evidence="8">
    <location>
        <begin position="272"/>
        <end position="294"/>
    </location>
</feature>
<dbReference type="OrthoDB" id="6092731at2"/>
<dbReference type="RefSeq" id="WP_067016162.1">
    <property type="nucleotide sequence ID" value="NZ_FLOB01000004.1"/>
</dbReference>
<dbReference type="InterPro" id="IPR004090">
    <property type="entry name" value="Chemotax_Me-accpt_rcpt"/>
</dbReference>
<dbReference type="SMART" id="SM00304">
    <property type="entry name" value="HAMP"/>
    <property type="match status" value="1"/>
</dbReference>
<evidence type="ECO:0000313" key="12">
    <source>
        <dbReference type="Proteomes" id="UP000092544"/>
    </source>
</evidence>
<organism evidence="11 12">
    <name type="scientific">Marinomonas spartinae</name>
    <dbReference type="NCBI Taxonomy" id="1792290"/>
    <lineage>
        <taxon>Bacteria</taxon>
        <taxon>Pseudomonadati</taxon>
        <taxon>Pseudomonadota</taxon>
        <taxon>Gammaproteobacteria</taxon>
        <taxon>Oceanospirillales</taxon>
        <taxon>Oceanospirillaceae</taxon>
        <taxon>Marinomonas</taxon>
    </lineage>
</organism>
<evidence type="ECO:0000259" key="9">
    <source>
        <dbReference type="PROSITE" id="PS50111"/>
    </source>
</evidence>
<gene>
    <name evidence="11" type="primary">mcp4_2</name>
    <name evidence="11" type="ORF">MSP8886_02115</name>
</gene>
<dbReference type="PROSITE" id="PS50111">
    <property type="entry name" value="CHEMOTAXIS_TRANSDUC_2"/>
    <property type="match status" value="1"/>
</dbReference>
<dbReference type="InterPro" id="IPR003660">
    <property type="entry name" value="HAMP_dom"/>
</dbReference>
<dbReference type="InterPro" id="IPR004089">
    <property type="entry name" value="MCPsignal_dom"/>
</dbReference>
<keyword evidence="3 8" id="KW-1133">Transmembrane helix</keyword>
<protein>
    <submittedName>
        <fullName evidence="11">Methyl-accepting chemotaxis protein 4</fullName>
    </submittedName>
</protein>
<dbReference type="SMART" id="SM00283">
    <property type="entry name" value="MA"/>
    <property type="match status" value="1"/>
</dbReference>
<evidence type="ECO:0000256" key="4">
    <source>
        <dbReference type="ARBA" id="ARBA00023136"/>
    </source>
</evidence>
<dbReference type="GO" id="GO:0006935">
    <property type="term" value="P:chemotaxis"/>
    <property type="evidence" value="ECO:0007669"/>
    <property type="project" value="InterPro"/>
</dbReference>
<dbReference type="SUPFAM" id="SSF58104">
    <property type="entry name" value="Methyl-accepting chemotaxis protein (MCP) signaling domain"/>
    <property type="match status" value="1"/>
</dbReference>
<dbReference type="PRINTS" id="PR00260">
    <property type="entry name" value="CHEMTRNSDUCR"/>
</dbReference>
<dbReference type="GO" id="GO:0016020">
    <property type="term" value="C:membrane"/>
    <property type="evidence" value="ECO:0007669"/>
    <property type="project" value="UniProtKB-SubCell"/>
</dbReference>
<dbReference type="PROSITE" id="PS50885">
    <property type="entry name" value="HAMP"/>
    <property type="match status" value="1"/>
</dbReference>
<keyword evidence="12" id="KW-1185">Reference proteome</keyword>
<dbReference type="PANTHER" id="PTHR32089:SF119">
    <property type="entry name" value="METHYL-ACCEPTING CHEMOTAXIS PROTEIN CTPL"/>
    <property type="match status" value="1"/>
</dbReference>
<keyword evidence="4 8" id="KW-0472">Membrane</keyword>
<evidence type="ECO:0000256" key="8">
    <source>
        <dbReference type="SAM" id="Phobius"/>
    </source>
</evidence>
<keyword evidence="5 7" id="KW-0807">Transducer</keyword>
<dbReference type="Gene3D" id="1.10.287.950">
    <property type="entry name" value="Methyl-accepting chemotaxis protein"/>
    <property type="match status" value="1"/>
</dbReference>
<evidence type="ECO:0000256" key="7">
    <source>
        <dbReference type="PROSITE-ProRule" id="PRU00284"/>
    </source>
</evidence>
<feature type="domain" description="HAMP" evidence="10">
    <location>
        <begin position="296"/>
        <end position="350"/>
    </location>
</feature>
<accession>A0A1A8TEP0</accession>
<dbReference type="CDD" id="cd06225">
    <property type="entry name" value="HAMP"/>
    <property type="match status" value="1"/>
</dbReference>
<dbReference type="STRING" id="1792290.MSP8886_02115"/>